<gene>
    <name evidence="1" type="ORF">NHP190020_06050</name>
</gene>
<name>A0ABM7KYP4_9HELI</name>
<keyword evidence="2" id="KW-1185">Reference proteome</keyword>
<proteinExistence type="predicted"/>
<sequence length="73" mass="8447">MPNISLRKVLKHELIPELVVKVQAFTFLELSVLIPFISSSAFFLAFSNWLCEITEDLVKELLRKPEMSLLRTL</sequence>
<reference evidence="1 2" key="1">
    <citation type="submission" date="2020-04" db="EMBL/GenBank/DDBJ databases">
        <title>Genomic analysis of gastric non-Helicobacter pylori Helicobacters isolated in Japan.</title>
        <authorList>
            <person name="Suzuki M."/>
            <person name="Rimbara E."/>
        </authorList>
    </citation>
    <scope>NUCLEOTIDE SEQUENCE [LARGE SCALE GENOMIC DNA]</scope>
    <source>
        <strain evidence="1 2">NHP19-0020</strain>
    </source>
</reference>
<dbReference type="Proteomes" id="UP000509742">
    <property type="component" value="Chromosome"/>
</dbReference>
<protein>
    <submittedName>
        <fullName evidence="1">Uncharacterized protein</fullName>
    </submittedName>
</protein>
<dbReference type="EMBL" id="AP023036">
    <property type="protein sequence ID" value="BCD45566.1"/>
    <property type="molecule type" value="Genomic_DNA"/>
</dbReference>
<evidence type="ECO:0000313" key="2">
    <source>
        <dbReference type="Proteomes" id="UP000509742"/>
    </source>
</evidence>
<evidence type="ECO:0000313" key="1">
    <source>
        <dbReference type="EMBL" id="BCD45566.1"/>
    </source>
</evidence>
<organism evidence="1 2">
    <name type="scientific">Helicobacter suis</name>
    <dbReference type="NCBI Taxonomy" id="104628"/>
    <lineage>
        <taxon>Bacteria</taxon>
        <taxon>Pseudomonadati</taxon>
        <taxon>Campylobacterota</taxon>
        <taxon>Epsilonproteobacteria</taxon>
        <taxon>Campylobacterales</taxon>
        <taxon>Helicobacteraceae</taxon>
        <taxon>Helicobacter</taxon>
    </lineage>
</organism>
<accession>A0ABM7KYP4</accession>